<feature type="non-terminal residue" evidence="1">
    <location>
        <position position="1"/>
    </location>
</feature>
<dbReference type="OrthoDB" id="3186349at2759"/>
<keyword evidence="2" id="KW-1185">Reference proteome</keyword>
<sequence>GIRRFVWEHAMTLNRVLHRLGRAGASVSGKKAVIAQEEAVIVAYRCNFEGRHPEKGNVKKILDWPTPQNVTQV</sequence>
<dbReference type="Proteomes" id="UP000006514">
    <property type="component" value="Unassembled WGS sequence"/>
</dbReference>
<dbReference type="InParanoid" id="J0D5Q6"/>
<dbReference type="InterPro" id="IPR043502">
    <property type="entry name" value="DNA/RNA_pol_sf"/>
</dbReference>
<dbReference type="OMA" id="HMETINQ"/>
<dbReference type="AlphaFoldDB" id="J0D5Q6"/>
<dbReference type="SUPFAM" id="SSF56672">
    <property type="entry name" value="DNA/RNA polymerases"/>
    <property type="match status" value="1"/>
</dbReference>
<dbReference type="EMBL" id="JH687995">
    <property type="protein sequence ID" value="EJD34130.1"/>
    <property type="molecule type" value="Genomic_DNA"/>
</dbReference>
<reference evidence="2" key="1">
    <citation type="journal article" date="2012" name="Science">
        <title>The Paleozoic origin of enzymatic lignin decomposition reconstructed from 31 fungal genomes.</title>
        <authorList>
            <person name="Floudas D."/>
            <person name="Binder M."/>
            <person name="Riley R."/>
            <person name="Barry K."/>
            <person name="Blanchette R.A."/>
            <person name="Henrissat B."/>
            <person name="Martinez A.T."/>
            <person name="Otillar R."/>
            <person name="Spatafora J.W."/>
            <person name="Yadav J.S."/>
            <person name="Aerts A."/>
            <person name="Benoit I."/>
            <person name="Boyd A."/>
            <person name="Carlson A."/>
            <person name="Copeland A."/>
            <person name="Coutinho P.M."/>
            <person name="de Vries R.P."/>
            <person name="Ferreira P."/>
            <person name="Findley K."/>
            <person name="Foster B."/>
            <person name="Gaskell J."/>
            <person name="Glotzer D."/>
            <person name="Gorecki P."/>
            <person name="Heitman J."/>
            <person name="Hesse C."/>
            <person name="Hori C."/>
            <person name="Igarashi K."/>
            <person name="Jurgens J.A."/>
            <person name="Kallen N."/>
            <person name="Kersten P."/>
            <person name="Kohler A."/>
            <person name="Kuees U."/>
            <person name="Kumar T.K.A."/>
            <person name="Kuo A."/>
            <person name="LaButti K."/>
            <person name="Larrondo L.F."/>
            <person name="Lindquist E."/>
            <person name="Ling A."/>
            <person name="Lombard V."/>
            <person name="Lucas S."/>
            <person name="Lundell T."/>
            <person name="Martin R."/>
            <person name="McLaughlin D.J."/>
            <person name="Morgenstern I."/>
            <person name="Morin E."/>
            <person name="Murat C."/>
            <person name="Nagy L.G."/>
            <person name="Nolan M."/>
            <person name="Ohm R.A."/>
            <person name="Patyshakuliyeva A."/>
            <person name="Rokas A."/>
            <person name="Ruiz-Duenas F.J."/>
            <person name="Sabat G."/>
            <person name="Salamov A."/>
            <person name="Samejima M."/>
            <person name="Schmutz J."/>
            <person name="Slot J.C."/>
            <person name="St John F."/>
            <person name="Stenlid J."/>
            <person name="Sun H."/>
            <person name="Sun S."/>
            <person name="Syed K."/>
            <person name="Tsang A."/>
            <person name="Wiebenga A."/>
            <person name="Young D."/>
            <person name="Pisabarro A."/>
            <person name="Eastwood D.C."/>
            <person name="Martin F."/>
            <person name="Cullen D."/>
            <person name="Grigoriev I.V."/>
            <person name="Hibbett D.S."/>
        </authorList>
    </citation>
    <scope>NUCLEOTIDE SEQUENCE [LARGE SCALE GENOMIC DNA]</scope>
    <source>
        <strain evidence="2">TFB10046</strain>
    </source>
</reference>
<evidence type="ECO:0000313" key="1">
    <source>
        <dbReference type="EMBL" id="EJD34130.1"/>
    </source>
</evidence>
<evidence type="ECO:0000313" key="2">
    <source>
        <dbReference type="Proteomes" id="UP000006514"/>
    </source>
</evidence>
<protein>
    <submittedName>
        <fullName evidence="1">Uncharacterized protein</fullName>
    </submittedName>
</protein>
<dbReference type="KEGG" id="adl:AURDEDRAFT_40274"/>
<dbReference type="eggNOG" id="KOG0017">
    <property type="taxonomic scope" value="Eukaryota"/>
</dbReference>
<organism evidence="1 2">
    <name type="scientific">Auricularia subglabra (strain TFB-10046 / SS5)</name>
    <name type="common">White-rot fungus</name>
    <name type="synonym">Auricularia delicata (strain TFB10046)</name>
    <dbReference type="NCBI Taxonomy" id="717982"/>
    <lineage>
        <taxon>Eukaryota</taxon>
        <taxon>Fungi</taxon>
        <taxon>Dikarya</taxon>
        <taxon>Basidiomycota</taxon>
        <taxon>Agaricomycotina</taxon>
        <taxon>Agaricomycetes</taxon>
        <taxon>Auriculariales</taxon>
        <taxon>Auriculariaceae</taxon>
        <taxon>Auricularia</taxon>
    </lineage>
</organism>
<accession>J0D5Q6</accession>
<proteinExistence type="predicted"/>
<gene>
    <name evidence="1" type="ORF">AURDEDRAFT_40274</name>
</gene>
<name>J0D5Q6_AURST</name>
<feature type="non-terminal residue" evidence="1">
    <location>
        <position position="73"/>
    </location>
</feature>